<dbReference type="CDD" id="cd07984">
    <property type="entry name" value="LPLAT_LABLAT-like"/>
    <property type="match status" value="1"/>
</dbReference>
<dbReference type="Proteomes" id="UP000295135">
    <property type="component" value="Unassembled WGS sequence"/>
</dbReference>
<evidence type="ECO:0000256" key="2">
    <source>
        <dbReference type="ARBA" id="ARBA00022475"/>
    </source>
</evidence>
<evidence type="ECO:0000256" key="5">
    <source>
        <dbReference type="ARBA" id="ARBA00023136"/>
    </source>
</evidence>
<dbReference type="AlphaFoldDB" id="A0A4R3JXJ2"/>
<proteinExistence type="predicted"/>
<keyword evidence="4 7" id="KW-0808">Transferase</keyword>
<evidence type="ECO:0000256" key="3">
    <source>
        <dbReference type="ARBA" id="ARBA00022519"/>
    </source>
</evidence>
<protein>
    <submittedName>
        <fullName evidence="7">KDO2-lipid IV(A) lauroyltransferase</fullName>
    </submittedName>
</protein>
<name>A0A4R3JXJ2_9PROT</name>
<evidence type="ECO:0000256" key="1">
    <source>
        <dbReference type="ARBA" id="ARBA00004533"/>
    </source>
</evidence>
<dbReference type="InterPro" id="IPR004960">
    <property type="entry name" value="LipA_acyltrans"/>
</dbReference>
<keyword evidence="8" id="KW-1185">Reference proteome</keyword>
<sequence length="290" mass="33014">MITRLGLALLWLLYQLLGARALGRLGGALGGLIYRLPNRRRRVGETNLRLCFPEQTEAERAALLKAHYRAFFRATLQEAVSWWGSKEQVEALTRIEGFEHIAPHIGRPLIILAPHFIGLNLAAVRLSIVHSPTVSIYAKIRNPQIAQLMQRARSRFGPIELYDKREGVKPVLRAIRRGLPFYYLPDLDHGRRDAVFAPFFGVPAATLTGLSRIAALTGAVVVPCIAEQTAEGYVARFYPAWDNFPTGDVEADVRRMNAFIEDRVRERPEQYFWLHQRFKTRPEGEARLYD</sequence>
<evidence type="ECO:0000256" key="6">
    <source>
        <dbReference type="ARBA" id="ARBA00023315"/>
    </source>
</evidence>
<organism evidence="7 8">
    <name type="scientific">Sulfuritortus calidifontis</name>
    <dbReference type="NCBI Taxonomy" id="1914471"/>
    <lineage>
        <taxon>Bacteria</taxon>
        <taxon>Pseudomonadati</taxon>
        <taxon>Pseudomonadota</taxon>
        <taxon>Betaproteobacteria</taxon>
        <taxon>Nitrosomonadales</taxon>
        <taxon>Thiobacillaceae</taxon>
        <taxon>Sulfuritortus</taxon>
    </lineage>
</organism>
<dbReference type="GO" id="GO:0005886">
    <property type="term" value="C:plasma membrane"/>
    <property type="evidence" value="ECO:0007669"/>
    <property type="project" value="UniProtKB-SubCell"/>
</dbReference>
<dbReference type="GO" id="GO:0009247">
    <property type="term" value="P:glycolipid biosynthetic process"/>
    <property type="evidence" value="ECO:0007669"/>
    <property type="project" value="UniProtKB-ARBA"/>
</dbReference>
<reference evidence="7 8" key="1">
    <citation type="submission" date="2019-03" db="EMBL/GenBank/DDBJ databases">
        <title>Genomic Encyclopedia of Type Strains, Phase IV (KMG-IV): sequencing the most valuable type-strain genomes for metagenomic binning, comparative biology and taxonomic classification.</title>
        <authorList>
            <person name="Goeker M."/>
        </authorList>
    </citation>
    <scope>NUCLEOTIDE SEQUENCE [LARGE SCALE GENOMIC DNA]</scope>
    <source>
        <strain evidence="7 8">DSM 103923</strain>
    </source>
</reference>
<keyword evidence="2" id="KW-1003">Cell membrane</keyword>
<dbReference type="EMBL" id="SLZY01000006">
    <property type="protein sequence ID" value="TCS72129.1"/>
    <property type="molecule type" value="Genomic_DNA"/>
</dbReference>
<dbReference type="OrthoDB" id="9803456at2"/>
<evidence type="ECO:0000313" key="8">
    <source>
        <dbReference type="Proteomes" id="UP000295135"/>
    </source>
</evidence>
<keyword evidence="5" id="KW-0472">Membrane</keyword>
<keyword evidence="6" id="KW-0012">Acyltransferase</keyword>
<dbReference type="Pfam" id="PF03279">
    <property type="entry name" value="Lip_A_acyltrans"/>
    <property type="match status" value="1"/>
</dbReference>
<gene>
    <name evidence="7" type="ORF">EDC61_10643</name>
</gene>
<keyword evidence="3" id="KW-0997">Cell inner membrane</keyword>
<comment type="caution">
    <text evidence="7">The sequence shown here is derived from an EMBL/GenBank/DDBJ whole genome shotgun (WGS) entry which is preliminary data.</text>
</comment>
<dbReference type="RefSeq" id="WP_126463860.1">
    <property type="nucleotide sequence ID" value="NZ_AP018721.1"/>
</dbReference>
<accession>A0A4R3JXJ2</accession>
<evidence type="ECO:0000313" key="7">
    <source>
        <dbReference type="EMBL" id="TCS72129.1"/>
    </source>
</evidence>
<dbReference type="PIRSF" id="PIRSF026649">
    <property type="entry name" value="MsbB"/>
    <property type="match status" value="1"/>
</dbReference>
<dbReference type="PANTHER" id="PTHR30606:SF9">
    <property type="entry name" value="LIPID A BIOSYNTHESIS LAUROYLTRANSFERASE"/>
    <property type="match status" value="1"/>
</dbReference>
<dbReference type="PANTHER" id="PTHR30606">
    <property type="entry name" value="LIPID A BIOSYNTHESIS LAUROYL ACYLTRANSFERASE"/>
    <property type="match status" value="1"/>
</dbReference>
<evidence type="ECO:0000256" key="4">
    <source>
        <dbReference type="ARBA" id="ARBA00022679"/>
    </source>
</evidence>
<comment type="subcellular location">
    <subcellularLocation>
        <location evidence="1">Cell inner membrane</location>
    </subcellularLocation>
</comment>
<dbReference type="GO" id="GO:0016746">
    <property type="term" value="F:acyltransferase activity"/>
    <property type="evidence" value="ECO:0007669"/>
    <property type="project" value="UniProtKB-KW"/>
</dbReference>